<name>A0A0B2V801_TOXCA</name>
<dbReference type="AlphaFoldDB" id="A0A0B2V801"/>
<reference evidence="1 2" key="1">
    <citation type="submission" date="2014-11" db="EMBL/GenBank/DDBJ databases">
        <title>Genetic blueprint of the zoonotic pathogen Toxocara canis.</title>
        <authorList>
            <person name="Zhu X.-Q."/>
            <person name="Korhonen P.K."/>
            <person name="Cai H."/>
            <person name="Young N.D."/>
            <person name="Nejsum P."/>
            <person name="von Samson-Himmelstjerna G."/>
            <person name="Boag P.R."/>
            <person name="Tan P."/>
            <person name="Li Q."/>
            <person name="Min J."/>
            <person name="Yang Y."/>
            <person name="Wang X."/>
            <person name="Fang X."/>
            <person name="Hall R.S."/>
            <person name="Hofmann A."/>
            <person name="Sternberg P.W."/>
            <person name="Jex A.R."/>
            <person name="Gasser R.B."/>
        </authorList>
    </citation>
    <scope>NUCLEOTIDE SEQUENCE [LARGE SCALE GENOMIC DNA]</scope>
    <source>
        <strain evidence="1">PN_DK_2014</strain>
    </source>
</reference>
<proteinExistence type="predicted"/>
<gene>
    <name evidence="1" type="ORF">Tcan_00778</name>
</gene>
<evidence type="ECO:0000313" key="1">
    <source>
        <dbReference type="EMBL" id="KHN77663.1"/>
    </source>
</evidence>
<evidence type="ECO:0000313" key="2">
    <source>
        <dbReference type="Proteomes" id="UP000031036"/>
    </source>
</evidence>
<dbReference type="EMBL" id="JPKZ01002258">
    <property type="protein sequence ID" value="KHN77663.1"/>
    <property type="molecule type" value="Genomic_DNA"/>
</dbReference>
<keyword evidence="2" id="KW-1185">Reference proteome</keyword>
<comment type="caution">
    <text evidence="1">The sequence shown here is derived from an EMBL/GenBank/DDBJ whole genome shotgun (WGS) entry which is preliminary data.</text>
</comment>
<feature type="non-terminal residue" evidence="1">
    <location>
        <position position="119"/>
    </location>
</feature>
<organism evidence="1 2">
    <name type="scientific">Toxocara canis</name>
    <name type="common">Canine roundworm</name>
    <dbReference type="NCBI Taxonomy" id="6265"/>
    <lineage>
        <taxon>Eukaryota</taxon>
        <taxon>Metazoa</taxon>
        <taxon>Ecdysozoa</taxon>
        <taxon>Nematoda</taxon>
        <taxon>Chromadorea</taxon>
        <taxon>Rhabditida</taxon>
        <taxon>Spirurina</taxon>
        <taxon>Ascaridomorpha</taxon>
        <taxon>Ascaridoidea</taxon>
        <taxon>Toxocaridae</taxon>
        <taxon>Toxocara</taxon>
    </lineage>
</organism>
<accession>A0A0B2V801</accession>
<dbReference type="Proteomes" id="UP000031036">
    <property type="component" value="Unassembled WGS sequence"/>
</dbReference>
<sequence length="119" mass="13613">MVETPRCALYGFRNFAVVEGALWRRGPAVDGSRLERCRCISDPLKFGFSMFLHVLWGGDHLPPSFFNDVLYLQAVYGIAVGGSRERIRCQQAVRHAFPAVSIAYFGRCAREAYKRFMRF</sequence>
<protein>
    <submittedName>
        <fullName evidence="1">Uncharacterized protein</fullName>
    </submittedName>
</protein>